<evidence type="ECO:0000256" key="2">
    <source>
        <dbReference type="ARBA" id="ARBA00023163"/>
    </source>
</evidence>
<name>A0A8J4DTU3_9ACTN</name>
<keyword evidence="1" id="KW-0805">Transcription regulation</keyword>
<protein>
    <recommendedName>
        <fullName evidence="3">Tetracyclin repressor-like C-terminal domain-containing protein</fullName>
    </recommendedName>
</protein>
<accession>A0A8J4DTU3</accession>
<sequence>MRSTAHRVHEACVDYLSEYGYSTLTLDALAERARTPLPPLVQRWGDRRAVVVESVGRLMKAGPADPDTGAFKTDIIQQATTFVRSIAGHSAELLGAMIEVDRLDPLVCERLATYGGSHGLSLPSASLERARARQEIAPDSTNSAYEDIVPRVIVARRMSHQDVDAQFIEELVDSVVLPAYGYGG</sequence>
<reference evidence="4" key="1">
    <citation type="submission" date="2021-01" db="EMBL/GenBank/DDBJ databases">
        <title>Whole genome shotgun sequence of Virgisporangium aliadipatigenens NBRC 105644.</title>
        <authorList>
            <person name="Komaki H."/>
            <person name="Tamura T."/>
        </authorList>
    </citation>
    <scope>NUCLEOTIDE SEQUENCE</scope>
    <source>
        <strain evidence="4">NBRC 105644</strain>
    </source>
</reference>
<keyword evidence="5" id="KW-1185">Reference proteome</keyword>
<keyword evidence="2" id="KW-0804">Transcription</keyword>
<evidence type="ECO:0000259" key="3">
    <source>
        <dbReference type="Pfam" id="PF16859"/>
    </source>
</evidence>
<dbReference type="SUPFAM" id="SSF48498">
    <property type="entry name" value="Tetracyclin repressor-like, C-terminal domain"/>
    <property type="match status" value="1"/>
</dbReference>
<evidence type="ECO:0000256" key="1">
    <source>
        <dbReference type="ARBA" id="ARBA00023015"/>
    </source>
</evidence>
<dbReference type="Gene3D" id="1.10.10.60">
    <property type="entry name" value="Homeodomain-like"/>
    <property type="match status" value="1"/>
</dbReference>
<dbReference type="InterPro" id="IPR011075">
    <property type="entry name" value="TetR_C"/>
</dbReference>
<dbReference type="InterPro" id="IPR009057">
    <property type="entry name" value="Homeodomain-like_sf"/>
</dbReference>
<dbReference type="Gene3D" id="1.10.357.10">
    <property type="entry name" value="Tetracycline Repressor, domain 2"/>
    <property type="match status" value="1"/>
</dbReference>
<dbReference type="AlphaFoldDB" id="A0A8J4DTU3"/>
<dbReference type="RefSeq" id="WP_203904014.1">
    <property type="nucleotide sequence ID" value="NZ_BOPF01000037.1"/>
</dbReference>
<feature type="domain" description="Tetracyclin repressor-like C-terminal" evidence="3">
    <location>
        <begin position="66"/>
        <end position="175"/>
    </location>
</feature>
<gene>
    <name evidence="4" type="ORF">Val02_74760</name>
</gene>
<dbReference type="SUPFAM" id="SSF46689">
    <property type="entry name" value="Homeodomain-like"/>
    <property type="match status" value="1"/>
</dbReference>
<evidence type="ECO:0000313" key="4">
    <source>
        <dbReference type="EMBL" id="GIJ50590.1"/>
    </source>
</evidence>
<evidence type="ECO:0000313" key="5">
    <source>
        <dbReference type="Proteomes" id="UP000619260"/>
    </source>
</evidence>
<dbReference type="Proteomes" id="UP000619260">
    <property type="component" value="Unassembled WGS sequence"/>
</dbReference>
<dbReference type="Pfam" id="PF16859">
    <property type="entry name" value="TetR_C_11"/>
    <property type="match status" value="1"/>
</dbReference>
<proteinExistence type="predicted"/>
<dbReference type="EMBL" id="BOPF01000037">
    <property type="protein sequence ID" value="GIJ50590.1"/>
    <property type="molecule type" value="Genomic_DNA"/>
</dbReference>
<organism evidence="4 5">
    <name type="scientific">Virgisporangium aliadipatigenens</name>
    <dbReference type="NCBI Taxonomy" id="741659"/>
    <lineage>
        <taxon>Bacteria</taxon>
        <taxon>Bacillati</taxon>
        <taxon>Actinomycetota</taxon>
        <taxon>Actinomycetes</taxon>
        <taxon>Micromonosporales</taxon>
        <taxon>Micromonosporaceae</taxon>
        <taxon>Virgisporangium</taxon>
    </lineage>
</organism>
<comment type="caution">
    <text evidence="4">The sequence shown here is derived from an EMBL/GenBank/DDBJ whole genome shotgun (WGS) entry which is preliminary data.</text>
</comment>
<dbReference type="InterPro" id="IPR036271">
    <property type="entry name" value="Tet_transcr_reg_TetR-rel_C_sf"/>
</dbReference>